<evidence type="ECO:0000256" key="6">
    <source>
        <dbReference type="ARBA" id="ARBA00023136"/>
    </source>
</evidence>
<proteinExistence type="inferred from homology"/>
<name>A0A7C3CKB5_9BACT</name>
<feature type="transmembrane region" description="Helical" evidence="7">
    <location>
        <begin position="142"/>
        <end position="164"/>
    </location>
</feature>
<evidence type="ECO:0000256" key="1">
    <source>
        <dbReference type="ARBA" id="ARBA00004651"/>
    </source>
</evidence>
<dbReference type="AlphaFoldDB" id="A0A7C3CKB5"/>
<sequence length="212" mass="22543">MLELKLLFKTFVAIFIIVDPIGGIPLFLSLTARESESQRRATALKAVVAAFLVLAVFVLLGERILSFFQISLGSFRVAGGALLFIIALDMLQAKPRSTKSTPPEEEESRQREDVALVPLAVPILAGPGAITTVIVLSGGESLQAKLIVLLACALVMSSTLLIFTQASRIARFLGHTGANLLVRIMGLLLSVIAVEYMVAGIKELFPGLGGQG</sequence>
<feature type="transmembrane region" description="Helical" evidence="7">
    <location>
        <begin position="6"/>
        <end position="30"/>
    </location>
</feature>
<dbReference type="Pfam" id="PF01914">
    <property type="entry name" value="MarC"/>
    <property type="match status" value="1"/>
</dbReference>
<comment type="caution">
    <text evidence="8">The sequence shown here is derived from an EMBL/GenBank/DDBJ whole genome shotgun (WGS) entry which is preliminary data.</text>
</comment>
<accession>A0A7C3CKB5</accession>
<dbReference type="GO" id="GO:0005886">
    <property type="term" value="C:plasma membrane"/>
    <property type="evidence" value="ECO:0007669"/>
    <property type="project" value="UniProtKB-SubCell"/>
</dbReference>
<protein>
    <recommendedName>
        <fullName evidence="7">UPF0056 membrane protein</fullName>
    </recommendedName>
</protein>
<evidence type="ECO:0000256" key="7">
    <source>
        <dbReference type="RuleBase" id="RU362048"/>
    </source>
</evidence>
<comment type="subcellular location">
    <subcellularLocation>
        <location evidence="1 7">Cell membrane</location>
        <topology evidence="1 7">Multi-pass membrane protein</topology>
    </subcellularLocation>
</comment>
<dbReference type="PANTHER" id="PTHR33508">
    <property type="entry name" value="UPF0056 MEMBRANE PROTEIN YHCE"/>
    <property type="match status" value="1"/>
</dbReference>
<evidence type="ECO:0000256" key="2">
    <source>
        <dbReference type="ARBA" id="ARBA00009784"/>
    </source>
</evidence>
<evidence type="ECO:0000256" key="4">
    <source>
        <dbReference type="ARBA" id="ARBA00022692"/>
    </source>
</evidence>
<keyword evidence="3" id="KW-1003">Cell membrane</keyword>
<evidence type="ECO:0000256" key="5">
    <source>
        <dbReference type="ARBA" id="ARBA00022989"/>
    </source>
</evidence>
<reference evidence="8" key="1">
    <citation type="journal article" date="2020" name="mSystems">
        <title>Genome- and Community-Level Interaction Insights into Carbon Utilization and Element Cycling Functions of Hydrothermarchaeota in Hydrothermal Sediment.</title>
        <authorList>
            <person name="Zhou Z."/>
            <person name="Liu Y."/>
            <person name="Xu W."/>
            <person name="Pan J."/>
            <person name="Luo Z.H."/>
            <person name="Li M."/>
        </authorList>
    </citation>
    <scope>NUCLEOTIDE SEQUENCE [LARGE SCALE GENOMIC DNA]</scope>
    <source>
        <strain evidence="8">HyVt-483</strain>
    </source>
</reference>
<keyword evidence="5 7" id="KW-1133">Transmembrane helix</keyword>
<keyword evidence="6 7" id="KW-0472">Membrane</keyword>
<keyword evidence="4 7" id="KW-0812">Transmembrane</keyword>
<evidence type="ECO:0000313" key="8">
    <source>
        <dbReference type="EMBL" id="HFC97891.1"/>
    </source>
</evidence>
<dbReference type="InterPro" id="IPR002771">
    <property type="entry name" value="Multi_antbiot-R_MarC"/>
</dbReference>
<dbReference type="PANTHER" id="PTHR33508:SF1">
    <property type="entry name" value="UPF0056 MEMBRANE PROTEIN YHCE"/>
    <property type="match status" value="1"/>
</dbReference>
<gene>
    <name evidence="8" type="ORF">ENJ40_05475</name>
</gene>
<feature type="transmembrane region" description="Helical" evidence="7">
    <location>
        <begin position="42"/>
        <end position="61"/>
    </location>
</feature>
<dbReference type="NCBIfam" id="TIGR00427">
    <property type="entry name" value="NAAT family transporter"/>
    <property type="match status" value="1"/>
</dbReference>
<dbReference type="Proteomes" id="UP000886043">
    <property type="component" value="Unassembled WGS sequence"/>
</dbReference>
<feature type="transmembrane region" description="Helical" evidence="7">
    <location>
        <begin position="73"/>
        <end position="93"/>
    </location>
</feature>
<evidence type="ECO:0000256" key="3">
    <source>
        <dbReference type="ARBA" id="ARBA00022475"/>
    </source>
</evidence>
<organism evidence="8">
    <name type="scientific">Thermosulfurimonas dismutans</name>
    <dbReference type="NCBI Taxonomy" id="999894"/>
    <lineage>
        <taxon>Bacteria</taxon>
        <taxon>Pseudomonadati</taxon>
        <taxon>Thermodesulfobacteriota</taxon>
        <taxon>Thermodesulfobacteria</taxon>
        <taxon>Thermodesulfobacteriales</taxon>
        <taxon>Thermodesulfobacteriaceae</taxon>
        <taxon>Thermosulfurimonas</taxon>
    </lineage>
</organism>
<dbReference type="EMBL" id="DRMH01000072">
    <property type="protein sequence ID" value="HFC97891.1"/>
    <property type="molecule type" value="Genomic_DNA"/>
</dbReference>
<comment type="similarity">
    <text evidence="2 7">Belongs to the UPF0056 (MarC) family.</text>
</comment>
<feature type="transmembrane region" description="Helical" evidence="7">
    <location>
        <begin position="176"/>
        <end position="198"/>
    </location>
</feature>
<feature type="transmembrane region" description="Helical" evidence="7">
    <location>
        <begin position="114"/>
        <end position="136"/>
    </location>
</feature>